<evidence type="ECO:0000313" key="2">
    <source>
        <dbReference type="EMBL" id="KAK0481569.1"/>
    </source>
</evidence>
<feature type="region of interest" description="Disordered" evidence="1">
    <location>
        <begin position="67"/>
        <end position="138"/>
    </location>
</feature>
<dbReference type="AlphaFoldDB" id="A0AA39PCM2"/>
<dbReference type="EMBL" id="JAUEPR010000008">
    <property type="protein sequence ID" value="KAK0481569.1"/>
    <property type="molecule type" value="Genomic_DNA"/>
</dbReference>
<accession>A0AA39PCM2</accession>
<feature type="compositionally biased region" description="Basic and acidic residues" evidence="1">
    <location>
        <begin position="127"/>
        <end position="138"/>
    </location>
</feature>
<dbReference type="Proteomes" id="UP001175227">
    <property type="component" value="Unassembled WGS sequence"/>
</dbReference>
<sequence>MTEETHTEIFLPPSFPYPIKISSIDAPASGTVQRGARLLSYSLQATSPRGRPETRFGTWDRTWDCAIDGPSSRGTRRPEMSSLQHKQETNTSYKDMTNSEYIGFSDTSRASTQMTHSTNGPTVPNPRRIDRDGKREAT</sequence>
<keyword evidence="3" id="KW-1185">Reference proteome</keyword>
<reference evidence="2" key="1">
    <citation type="submission" date="2023-06" db="EMBL/GenBank/DDBJ databases">
        <authorList>
            <consortium name="Lawrence Berkeley National Laboratory"/>
            <person name="Ahrendt S."/>
            <person name="Sahu N."/>
            <person name="Indic B."/>
            <person name="Wong-Bajracharya J."/>
            <person name="Merenyi Z."/>
            <person name="Ke H.-M."/>
            <person name="Monk M."/>
            <person name="Kocsube S."/>
            <person name="Drula E."/>
            <person name="Lipzen A."/>
            <person name="Balint B."/>
            <person name="Henrissat B."/>
            <person name="Andreopoulos B."/>
            <person name="Martin F.M."/>
            <person name="Harder C.B."/>
            <person name="Rigling D."/>
            <person name="Ford K.L."/>
            <person name="Foster G.D."/>
            <person name="Pangilinan J."/>
            <person name="Papanicolaou A."/>
            <person name="Barry K."/>
            <person name="LaButti K."/>
            <person name="Viragh M."/>
            <person name="Koriabine M."/>
            <person name="Yan M."/>
            <person name="Riley R."/>
            <person name="Champramary S."/>
            <person name="Plett K.L."/>
            <person name="Tsai I.J."/>
            <person name="Slot J."/>
            <person name="Sipos G."/>
            <person name="Plett J."/>
            <person name="Nagy L.G."/>
            <person name="Grigoriev I.V."/>
        </authorList>
    </citation>
    <scope>NUCLEOTIDE SEQUENCE</scope>
    <source>
        <strain evidence="2">ICMP 16352</strain>
    </source>
</reference>
<protein>
    <submittedName>
        <fullName evidence="2">Uncharacterized protein</fullName>
    </submittedName>
</protein>
<feature type="compositionally biased region" description="Polar residues" evidence="1">
    <location>
        <begin position="81"/>
        <end position="122"/>
    </location>
</feature>
<organism evidence="2 3">
    <name type="scientific">Armillaria novae-zelandiae</name>
    <dbReference type="NCBI Taxonomy" id="153914"/>
    <lineage>
        <taxon>Eukaryota</taxon>
        <taxon>Fungi</taxon>
        <taxon>Dikarya</taxon>
        <taxon>Basidiomycota</taxon>
        <taxon>Agaricomycotina</taxon>
        <taxon>Agaricomycetes</taxon>
        <taxon>Agaricomycetidae</taxon>
        <taxon>Agaricales</taxon>
        <taxon>Marasmiineae</taxon>
        <taxon>Physalacriaceae</taxon>
        <taxon>Armillaria</taxon>
    </lineage>
</organism>
<evidence type="ECO:0000313" key="3">
    <source>
        <dbReference type="Proteomes" id="UP001175227"/>
    </source>
</evidence>
<gene>
    <name evidence="2" type="ORF">IW261DRAFT_1562868</name>
</gene>
<comment type="caution">
    <text evidence="2">The sequence shown here is derived from an EMBL/GenBank/DDBJ whole genome shotgun (WGS) entry which is preliminary data.</text>
</comment>
<name>A0AA39PCM2_9AGAR</name>
<proteinExistence type="predicted"/>
<evidence type="ECO:0000256" key="1">
    <source>
        <dbReference type="SAM" id="MobiDB-lite"/>
    </source>
</evidence>